<organism evidence="2 3">
    <name type="scientific">Mycena alexandri</name>
    <dbReference type="NCBI Taxonomy" id="1745969"/>
    <lineage>
        <taxon>Eukaryota</taxon>
        <taxon>Fungi</taxon>
        <taxon>Dikarya</taxon>
        <taxon>Basidiomycota</taxon>
        <taxon>Agaricomycotina</taxon>
        <taxon>Agaricomycetes</taxon>
        <taxon>Agaricomycetidae</taxon>
        <taxon>Agaricales</taxon>
        <taxon>Marasmiineae</taxon>
        <taxon>Mycenaceae</taxon>
        <taxon>Mycena</taxon>
    </lineage>
</organism>
<protein>
    <submittedName>
        <fullName evidence="2">Uncharacterized protein</fullName>
    </submittedName>
</protein>
<reference evidence="2" key="1">
    <citation type="submission" date="2023-03" db="EMBL/GenBank/DDBJ databases">
        <title>Massive genome expansion in bonnet fungi (Mycena s.s.) driven by repeated elements and novel gene families across ecological guilds.</title>
        <authorList>
            <consortium name="Lawrence Berkeley National Laboratory"/>
            <person name="Harder C.B."/>
            <person name="Miyauchi S."/>
            <person name="Viragh M."/>
            <person name="Kuo A."/>
            <person name="Thoen E."/>
            <person name="Andreopoulos B."/>
            <person name="Lu D."/>
            <person name="Skrede I."/>
            <person name="Drula E."/>
            <person name="Henrissat B."/>
            <person name="Morin E."/>
            <person name="Kohler A."/>
            <person name="Barry K."/>
            <person name="LaButti K."/>
            <person name="Morin E."/>
            <person name="Salamov A."/>
            <person name="Lipzen A."/>
            <person name="Mereny Z."/>
            <person name="Hegedus B."/>
            <person name="Baldrian P."/>
            <person name="Stursova M."/>
            <person name="Weitz H."/>
            <person name="Taylor A."/>
            <person name="Grigoriev I.V."/>
            <person name="Nagy L.G."/>
            <person name="Martin F."/>
            <person name="Kauserud H."/>
        </authorList>
    </citation>
    <scope>NUCLEOTIDE SEQUENCE</scope>
    <source>
        <strain evidence="2">CBHHK200</strain>
    </source>
</reference>
<dbReference type="Proteomes" id="UP001218188">
    <property type="component" value="Unassembled WGS sequence"/>
</dbReference>
<sequence>MALCIDEGGMGDDYAPTKTLRIGRDGITCGSRRMGMRGFGLIANHSRSARGAIFVQPTTQSSQRALKEPTNLLVTSHSYLRAMCADGAFKAHNNLNKYSILHNWEPIPERYIQTIDYYDTIEGPVNEEGLTEQGQAVRGELEHRGCSPQLLRSFPSLAATSIPRAPSPSDRNKAAGREARRQGTKSGTFSLQGTGLTGGLPLLRVKVAQPEVRLAEVAAIVALLPIWEVDGLAHLHPYLREELGGGDEALVVCPEGFVGDDRVESVRGSEFRGIFG</sequence>
<keyword evidence="3" id="KW-1185">Reference proteome</keyword>
<comment type="caution">
    <text evidence="2">The sequence shown here is derived from an EMBL/GenBank/DDBJ whole genome shotgun (WGS) entry which is preliminary data.</text>
</comment>
<evidence type="ECO:0000256" key="1">
    <source>
        <dbReference type="SAM" id="MobiDB-lite"/>
    </source>
</evidence>
<gene>
    <name evidence="2" type="ORF">C8F04DRAFT_1197977</name>
</gene>
<feature type="region of interest" description="Disordered" evidence="1">
    <location>
        <begin position="160"/>
        <end position="192"/>
    </location>
</feature>
<dbReference type="AlphaFoldDB" id="A0AAD6WPS4"/>
<dbReference type="EMBL" id="JARJCM010000303">
    <property type="protein sequence ID" value="KAJ7019191.1"/>
    <property type="molecule type" value="Genomic_DNA"/>
</dbReference>
<name>A0AAD6WPS4_9AGAR</name>
<evidence type="ECO:0000313" key="2">
    <source>
        <dbReference type="EMBL" id="KAJ7019191.1"/>
    </source>
</evidence>
<proteinExistence type="predicted"/>
<feature type="compositionally biased region" description="Basic and acidic residues" evidence="1">
    <location>
        <begin position="170"/>
        <end position="181"/>
    </location>
</feature>
<accession>A0AAD6WPS4</accession>
<evidence type="ECO:0000313" key="3">
    <source>
        <dbReference type="Proteomes" id="UP001218188"/>
    </source>
</evidence>